<dbReference type="InterPro" id="IPR023393">
    <property type="entry name" value="START-like_dom_sf"/>
</dbReference>
<dbReference type="Proteomes" id="UP001165085">
    <property type="component" value="Unassembled WGS sequence"/>
</dbReference>
<evidence type="ECO:0000313" key="3">
    <source>
        <dbReference type="Proteomes" id="UP001165085"/>
    </source>
</evidence>
<organism evidence="2 3">
    <name type="scientific">Triparma strigata</name>
    <dbReference type="NCBI Taxonomy" id="1606541"/>
    <lineage>
        <taxon>Eukaryota</taxon>
        <taxon>Sar</taxon>
        <taxon>Stramenopiles</taxon>
        <taxon>Ochrophyta</taxon>
        <taxon>Bolidophyceae</taxon>
        <taxon>Parmales</taxon>
        <taxon>Triparmaceae</taxon>
        <taxon>Triparma</taxon>
    </lineage>
</organism>
<dbReference type="Gene3D" id="3.30.530.20">
    <property type="match status" value="1"/>
</dbReference>
<keyword evidence="1" id="KW-0472">Membrane</keyword>
<feature type="transmembrane region" description="Helical" evidence="1">
    <location>
        <begin position="814"/>
        <end position="835"/>
    </location>
</feature>
<feature type="transmembrane region" description="Helical" evidence="1">
    <location>
        <begin position="750"/>
        <end position="767"/>
    </location>
</feature>
<evidence type="ECO:0000256" key="1">
    <source>
        <dbReference type="SAM" id="Phobius"/>
    </source>
</evidence>
<proteinExistence type="predicted"/>
<keyword evidence="1" id="KW-1133">Transmembrane helix</keyword>
<evidence type="ECO:0000313" key="2">
    <source>
        <dbReference type="EMBL" id="GMH63314.1"/>
    </source>
</evidence>
<dbReference type="SUPFAM" id="SSF55961">
    <property type="entry name" value="Bet v1-like"/>
    <property type="match status" value="1"/>
</dbReference>
<sequence>MSAPLPAAPTFSLSQLRSFLEHSAEHFLLQNKSITEGDVEFVRNILSDHLQFVTSSDNIASFEDKRKQLGPAVQADALAHEHEQAVVVPPQGFSSVGKVLSSAGKVKSTPSRVTLMMSKNKIVPMESQSLTALSILSSPEATKYVEDHNKDLEIESEMVRQMDNVIQHYTETEDEIISSGIGLLDGMKMKGAIPFKEFKKIFSATRVQKGFYNSKEGDIYIRTEYTVGGDHSYVAARTANYYYNCTNPAFGFGEEVSLDHYNYLEVPNKHSAIYCQHYNFPSPLSDREAIMNIVWKRISEKCIVVAYYPLTSHPNVENKEGDAVIRATFHSVYKVTQLDDGFVNVDLGTHINFGGKLPKAVVNGFIIPNGNRAVSHQQCYFMNSIHLEDLTKEDGKLLGEIFVNQIKTARNRGGWKKRAELGKVGVDEFLYISVAMRELLSCHPWIRAMLHEISLNQIKAAPTVHTALSDMKDHDAINLAKGLSTIILSNTEAPAAVDHWIAQNAALEELEREYAWMRSFFVEIAQFNLNTSNFGLRLRVFGGAVLSMVDLITDVYMTVKFFNTEGEEGYGRINAWLICLTMAVQIVLSYAQNRKKLSVFFQYTFFTLIGFRPALDAYRVGSGSEQEDRHLISPLQEMSWCKGIEMVFEAIPASIVQVYALVLAKEKRVDALVSIIISAATIAFSSSMMSYDWDTSPANRNAVPYFYGFVPDKALGRAVCFLSMMSVTFAHVLLQTLACALLAATNSKWLIVYLSADMALFFLYKIVRKDFFYYPNLSGFLRLLFSFIERFAIKTLANFTLLLNARNPCELGGLPFVSSLIISFAASFVSASLYSSHYNEGGEDTTKVSDDTLKAILASLYSVWFISGVVFITVIKRNYWPTFFSLDTASDYNKRFFVNLRDDQDEAKSSMFSCHLDVYKSWGDELMKPWTLENWSRWEEEIPAWFTDAWVESVPNNYIPYNWRVKYKKTKGRVDPQMRRRSSVQQVKMLMGEVEEK</sequence>
<gene>
    <name evidence="2" type="ORF">TrST_g6364</name>
</gene>
<feature type="transmembrane region" description="Helical" evidence="1">
    <location>
        <begin position="714"/>
        <end position="743"/>
    </location>
</feature>
<dbReference type="EMBL" id="BRXY01000083">
    <property type="protein sequence ID" value="GMH63314.1"/>
    <property type="molecule type" value="Genomic_DNA"/>
</dbReference>
<comment type="caution">
    <text evidence="2">The sequence shown here is derived from an EMBL/GenBank/DDBJ whole genome shotgun (WGS) entry which is preliminary data.</text>
</comment>
<feature type="transmembrane region" description="Helical" evidence="1">
    <location>
        <begin position="573"/>
        <end position="590"/>
    </location>
</feature>
<dbReference type="OrthoDB" id="193494at2759"/>
<protein>
    <submittedName>
        <fullName evidence="2">Uncharacterized protein</fullName>
    </submittedName>
</protein>
<reference evidence="3" key="1">
    <citation type="journal article" date="2023" name="Commun. Biol.">
        <title>Genome analysis of Parmales, the sister group of diatoms, reveals the evolutionary specialization of diatoms from phago-mixotrophs to photoautotrophs.</title>
        <authorList>
            <person name="Ban H."/>
            <person name="Sato S."/>
            <person name="Yoshikawa S."/>
            <person name="Yamada K."/>
            <person name="Nakamura Y."/>
            <person name="Ichinomiya M."/>
            <person name="Sato N."/>
            <person name="Blanc-Mathieu R."/>
            <person name="Endo H."/>
            <person name="Kuwata A."/>
            <person name="Ogata H."/>
        </authorList>
    </citation>
    <scope>NUCLEOTIDE SEQUENCE [LARGE SCALE GENOMIC DNA]</scope>
    <source>
        <strain evidence="3">NIES 3701</strain>
    </source>
</reference>
<keyword evidence="1" id="KW-0812">Transmembrane</keyword>
<feature type="transmembrane region" description="Helical" evidence="1">
    <location>
        <begin position="671"/>
        <end position="691"/>
    </location>
</feature>
<accession>A0A9W6ZZP9</accession>
<keyword evidence="3" id="KW-1185">Reference proteome</keyword>
<name>A0A9W6ZZP9_9STRA</name>
<feature type="transmembrane region" description="Helical" evidence="1">
    <location>
        <begin position="773"/>
        <end position="793"/>
    </location>
</feature>
<dbReference type="AlphaFoldDB" id="A0A9W6ZZP9"/>
<feature type="transmembrane region" description="Helical" evidence="1">
    <location>
        <begin position="855"/>
        <end position="875"/>
    </location>
</feature>